<organism evidence="3 4">
    <name type="scientific">Huiozyma naganishii (strain ATCC MYA-139 / BCRC 22969 / CBS 8797 / KCTC 17520 / NBRC 10181 / NCYC 3082 / Yp74L-3)</name>
    <name type="common">Yeast</name>
    <name type="synonym">Kazachstania naganishii</name>
    <dbReference type="NCBI Taxonomy" id="1071383"/>
    <lineage>
        <taxon>Eukaryota</taxon>
        <taxon>Fungi</taxon>
        <taxon>Dikarya</taxon>
        <taxon>Ascomycota</taxon>
        <taxon>Saccharomycotina</taxon>
        <taxon>Saccharomycetes</taxon>
        <taxon>Saccharomycetales</taxon>
        <taxon>Saccharomycetaceae</taxon>
        <taxon>Huiozyma</taxon>
    </lineage>
</organism>
<dbReference type="SUPFAM" id="SSF50978">
    <property type="entry name" value="WD40 repeat-like"/>
    <property type="match status" value="2"/>
</dbReference>
<dbReference type="GeneID" id="34525320"/>
<dbReference type="GO" id="GO:0000462">
    <property type="term" value="P:maturation of SSU-rRNA from tricistronic rRNA transcript (SSU-rRNA, 5.8S rRNA, LSU-rRNA)"/>
    <property type="evidence" value="ECO:0007669"/>
    <property type="project" value="EnsemblFungi"/>
</dbReference>
<dbReference type="Proteomes" id="UP000006310">
    <property type="component" value="Chromosome 3"/>
</dbReference>
<feature type="repeat" description="WD" evidence="1">
    <location>
        <begin position="160"/>
        <end position="200"/>
    </location>
</feature>
<accession>J7R468</accession>
<evidence type="ECO:0000313" key="3">
    <source>
        <dbReference type="EMBL" id="CCK69640.1"/>
    </source>
</evidence>
<dbReference type="EMBL" id="HE978316">
    <property type="protein sequence ID" value="CCK69640.1"/>
    <property type="molecule type" value="Genomic_DNA"/>
</dbReference>
<dbReference type="SMART" id="SM00320">
    <property type="entry name" value="WD40"/>
    <property type="match status" value="6"/>
</dbReference>
<keyword evidence="1" id="KW-0853">WD repeat</keyword>
<dbReference type="HOGENOM" id="CLU_002392_2_1_1"/>
<dbReference type="eggNOG" id="KOG2048">
    <property type="taxonomic scope" value="Eukaryota"/>
</dbReference>
<keyword evidence="4" id="KW-1185">Reference proteome</keyword>
<dbReference type="KEGG" id="kng:KNAG_0C05420"/>
<reference evidence="3 4" key="1">
    <citation type="journal article" date="2011" name="Proc. Natl. Acad. Sci. U.S.A.">
        <title>Evolutionary erosion of yeast sex chromosomes by mating-type switching accidents.</title>
        <authorList>
            <person name="Gordon J.L."/>
            <person name="Armisen D."/>
            <person name="Proux-Wera E."/>
            <person name="Oheigeartaigh S.S."/>
            <person name="Byrne K.P."/>
            <person name="Wolfe K.H."/>
        </authorList>
    </citation>
    <scope>NUCLEOTIDE SEQUENCE [LARGE SCALE GENOMIC DNA]</scope>
    <source>
        <strain evidence="4">ATCC MYA-139 / BCRC 22969 / CBS 8797 / CCRC 22969 / KCTC 17520 / NBRC 10181 / NCYC 3082</strain>
    </source>
</reference>
<dbReference type="InterPro" id="IPR046351">
    <property type="entry name" value="UTP4"/>
</dbReference>
<dbReference type="PROSITE" id="PS50082">
    <property type="entry name" value="WD_REPEATS_2"/>
    <property type="match status" value="2"/>
</dbReference>
<dbReference type="STRING" id="1071383.J7R468"/>
<dbReference type="OrthoDB" id="8883818at2759"/>
<dbReference type="PANTHER" id="PTHR44163">
    <property type="entry name" value="U3 SMALL NUCLEOLAR RNA-ASSOCIATED PROTEIN 4 HOMOLOG"/>
    <property type="match status" value="1"/>
</dbReference>
<sequence length="785" mass="87274">MTGHGTVVHRARFCDFLPGNITSLAFSHRSTASKLTPSDLRLAVGKSDGTVDVWNPRNNWIQEFAIGSGGGEGRSIEGLVWCNVRGQPLRLFSIGGSTTITEWDLRDGSLLKNYDCNAGVIWSIGINRSQDKLAVGCDNGAVVIVDISGGSGSLEHDTILARQESRILNIAWNGDEFVIGGCSDGKIRVWSAAANESQEAARGRLLHTMKVDKARGESTLVWSVLYLPNLNQIVSGDSTGSVKFWDFQYATLLQSFKPHEADVLCLTADVDNNSVFTAGVDRKIFQFSYSTASNKQSSRKWVNAANRLFHGNDVRAMAAYQSRGADFLVSGGVEKTFVVSSLSSFANGNYRKMTHVPATAQRNVLLAPQQRYIVMWQNSTVKVWYLGTDVEDEKNYRLVCKLSLNKEDEPILRCTMSFDGQVLVVSRMSSTKIFHLLPNETMTKLKVTKLDNDFLLKTGSKFVKFVDSSVIVVCTPDDELFTLDLESDIEGGDEKPTELEMPAFQGTKSTFELPYLARVNHMDVTEGYVVVSRGCGIVDIIDLKTHESKSLIRLTDYITALKINTEKSSVIVVTSENKIYELRIDDGANAEGGSEILTEWSKKCTDNLPRRFQNLKDKCNGIFLDKENCNMVWFWGTSWLVRFDFSLDLPLSKRKKVVLKRGRDGLTITDESNFMNDATVSRGDFKDGENNDDDEDDDDDDDDEDGMDLSVDDAILRANARDSNSSTSSVLSRAKTESQAFFISDKFKPSLYAGFINSKEIVVVERPLAQLQAQQKAFHLSKLVF</sequence>
<dbReference type="InterPro" id="IPR036322">
    <property type="entry name" value="WD40_repeat_dom_sf"/>
</dbReference>
<dbReference type="InterPro" id="IPR015943">
    <property type="entry name" value="WD40/YVTN_repeat-like_dom_sf"/>
</dbReference>
<dbReference type="GO" id="GO:0034455">
    <property type="term" value="C:t-UTP complex"/>
    <property type="evidence" value="ECO:0007669"/>
    <property type="project" value="EnsemblFungi"/>
</dbReference>
<dbReference type="GO" id="GO:0032040">
    <property type="term" value="C:small-subunit processome"/>
    <property type="evidence" value="ECO:0007669"/>
    <property type="project" value="EnsemblFungi"/>
</dbReference>
<dbReference type="PANTHER" id="PTHR44163:SF1">
    <property type="entry name" value="U3 SMALL NUCLEOLAR RNA-ASSOCIATED PROTEIN 4 HOMOLOG"/>
    <property type="match status" value="1"/>
</dbReference>
<feature type="repeat" description="WD" evidence="1">
    <location>
        <begin position="214"/>
        <end position="255"/>
    </location>
</feature>
<evidence type="ECO:0000256" key="1">
    <source>
        <dbReference type="PROSITE-ProRule" id="PRU00221"/>
    </source>
</evidence>
<evidence type="ECO:0000313" key="4">
    <source>
        <dbReference type="Proteomes" id="UP000006310"/>
    </source>
</evidence>
<dbReference type="RefSeq" id="XP_022463886.1">
    <property type="nucleotide sequence ID" value="XM_022607273.1"/>
</dbReference>
<gene>
    <name evidence="3" type="primary">KNAG0C05420</name>
    <name evidence="3" type="ordered locus">KNAG_0C05420</name>
</gene>
<feature type="region of interest" description="Disordered" evidence="2">
    <location>
        <begin position="679"/>
        <end position="705"/>
    </location>
</feature>
<dbReference type="GO" id="GO:0003723">
    <property type="term" value="F:RNA binding"/>
    <property type="evidence" value="ECO:0007669"/>
    <property type="project" value="TreeGrafter"/>
</dbReference>
<name>J7R468_HUIN7</name>
<dbReference type="InterPro" id="IPR001680">
    <property type="entry name" value="WD40_rpt"/>
</dbReference>
<reference evidence="4" key="2">
    <citation type="submission" date="2012-08" db="EMBL/GenBank/DDBJ databases">
        <title>Genome sequence of Kazachstania naganishii.</title>
        <authorList>
            <person name="Gordon J.L."/>
            <person name="Armisen D."/>
            <person name="Proux-Wera E."/>
            <person name="OhEigeartaigh S.S."/>
            <person name="Byrne K.P."/>
            <person name="Wolfe K.H."/>
        </authorList>
    </citation>
    <scope>NUCLEOTIDE SEQUENCE [LARGE SCALE GENOMIC DNA]</scope>
    <source>
        <strain evidence="4">ATCC MYA-139 / BCRC 22969 / CBS 8797 / CCRC 22969 / KCTC 17520 / NBRC 10181 / NCYC 3082</strain>
    </source>
</reference>
<dbReference type="Gene3D" id="2.130.10.10">
    <property type="entry name" value="YVTN repeat-like/Quinoprotein amine dehydrogenase"/>
    <property type="match status" value="2"/>
</dbReference>
<proteinExistence type="predicted"/>
<dbReference type="Pfam" id="PF00400">
    <property type="entry name" value="WD40"/>
    <property type="match status" value="2"/>
</dbReference>
<dbReference type="GO" id="GO:0030686">
    <property type="term" value="C:90S preribosome"/>
    <property type="evidence" value="ECO:0007669"/>
    <property type="project" value="EnsemblFungi"/>
</dbReference>
<evidence type="ECO:0000256" key="2">
    <source>
        <dbReference type="SAM" id="MobiDB-lite"/>
    </source>
</evidence>
<dbReference type="GO" id="GO:0045943">
    <property type="term" value="P:positive regulation of transcription by RNA polymerase I"/>
    <property type="evidence" value="ECO:0007669"/>
    <property type="project" value="EnsemblFungi"/>
</dbReference>
<feature type="compositionally biased region" description="Acidic residues" evidence="2">
    <location>
        <begin position="690"/>
        <end position="705"/>
    </location>
</feature>
<protein>
    <submittedName>
        <fullName evidence="3">Uncharacterized protein</fullName>
    </submittedName>
</protein>
<dbReference type="AlphaFoldDB" id="J7R468"/>
<dbReference type="OMA" id="STYITEW"/>